<dbReference type="GO" id="GO:0005737">
    <property type="term" value="C:cytoplasm"/>
    <property type="evidence" value="ECO:0007669"/>
    <property type="project" value="TreeGrafter"/>
</dbReference>
<name>A0A0C3CNM9_PILCF</name>
<feature type="active site" evidence="5">
    <location>
        <position position="252"/>
    </location>
</feature>
<evidence type="ECO:0000256" key="6">
    <source>
        <dbReference type="PROSITE-ProRule" id="PRU10007"/>
    </source>
</evidence>
<evidence type="ECO:0000256" key="2">
    <source>
        <dbReference type="ARBA" id="ARBA00023002"/>
    </source>
</evidence>
<dbReference type="InterPro" id="IPR016162">
    <property type="entry name" value="Ald_DH_N"/>
</dbReference>
<reference evidence="9 10" key="1">
    <citation type="submission" date="2014-04" db="EMBL/GenBank/DDBJ databases">
        <authorList>
            <consortium name="DOE Joint Genome Institute"/>
            <person name="Kuo A."/>
            <person name="Tarkka M."/>
            <person name="Buscot F."/>
            <person name="Kohler A."/>
            <person name="Nagy L.G."/>
            <person name="Floudas D."/>
            <person name="Copeland A."/>
            <person name="Barry K.W."/>
            <person name="Cichocki N."/>
            <person name="Veneault-Fourrey C."/>
            <person name="LaButti K."/>
            <person name="Lindquist E.A."/>
            <person name="Lipzen A."/>
            <person name="Lundell T."/>
            <person name="Morin E."/>
            <person name="Murat C."/>
            <person name="Sun H."/>
            <person name="Tunlid A."/>
            <person name="Henrissat B."/>
            <person name="Grigoriev I.V."/>
            <person name="Hibbett D.S."/>
            <person name="Martin F."/>
            <person name="Nordberg H.P."/>
            <person name="Cantor M.N."/>
            <person name="Hua S.X."/>
        </authorList>
    </citation>
    <scope>NUCLEOTIDE SEQUENCE [LARGE SCALE GENOMIC DNA]</scope>
    <source>
        <strain evidence="9 10">F 1598</strain>
    </source>
</reference>
<feature type="domain" description="Aldehyde dehydrogenase" evidence="8">
    <location>
        <begin position="11"/>
        <end position="436"/>
    </location>
</feature>
<evidence type="ECO:0000256" key="7">
    <source>
        <dbReference type="RuleBase" id="RU003345"/>
    </source>
</evidence>
<dbReference type="PIRSF" id="PIRSF036492">
    <property type="entry name" value="ALDH"/>
    <property type="match status" value="1"/>
</dbReference>
<keyword evidence="3" id="KW-0520">NAD</keyword>
<evidence type="ECO:0000256" key="4">
    <source>
        <dbReference type="PIRNR" id="PIRNR036492"/>
    </source>
</evidence>
<evidence type="ECO:0000259" key="8">
    <source>
        <dbReference type="Pfam" id="PF00171"/>
    </source>
</evidence>
<dbReference type="STRING" id="765440.A0A0C3CNM9"/>
<evidence type="ECO:0000256" key="5">
    <source>
        <dbReference type="PIRSR" id="PIRSR036492-1"/>
    </source>
</evidence>
<dbReference type="Gene3D" id="3.40.309.10">
    <property type="entry name" value="Aldehyde Dehydrogenase, Chain A, domain 2"/>
    <property type="match status" value="1"/>
</dbReference>
<dbReference type="Proteomes" id="UP000054166">
    <property type="component" value="Unassembled WGS sequence"/>
</dbReference>
<dbReference type="HOGENOM" id="CLU_005391_3_1_1"/>
<accession>A0A0C3CNM9</accession>
<dbReference type="PANTHER" id="PTHR43570">
    <property type="entry name" value="ALDEHYDE DEHYDROGENASE"/>
    <property type="match status" value="1"/>
</dbReference>
<evidence type="ECO:0000313" key="10">
    <source>
        <dbReference type="Proteomes" id="UP000054166"/>
    </source>
</evidence>
<dbReference type="InterPro" id="IPR016163">
    <property type="entry name" value="Ald_DH_C"/>
</dbReference>
<dbReference type="AlphaFoldDB" id="A0A0C3CNM9"/>
<gene>
    <name evidence="9" type="ORF">PILCRDRAFT_57764</name>
</gene>
<organism evidence="9 10">
    <name type="scientific">Piloderma croceum (strain F 1598)</name>
    <dbReference type="NCBI Taxonomy" id="765440"/>
    <lineage>
        <taxon>Eukaryota</taxon>
        <taxon>Fungi</taxon>
        <taxon>Dikarya</taxon>
        <taxon>Basidiomycota</taxon>
        <taxon>Agaricomycotina</taxon>
        <taxon>Agaricomycetes</taxon>
        <taxon>Agaricomycetidae</taxon>
        <taxon>Atheliales</taxon>
        <taxon>Atheliaceae</taxon>
        <taxon>Piloderma</taxon>
    </lineage>
</organism>
<sequence length="444" mass="48279">MGELIFTPIDEIDKIRATLKAGFQSGKLKSIAYRKTQLLQLAYLLKDNLNRFQDALKSDLGRPELESNFLELNSAIGEAMQSYNGVAKWAKPESPPFSIVFAAMKPLVRKEPKGTVLIISPFNLPVWLTISPLAGAIAAGNTVLLKPSDLSPACSALFAELIPQYIDRDVVQVVNGGVPETTRLLELQWDHILYTGGTAVAKIVSAAAARHLTPVSLELGGKSPAVIDSNCDLKTTANRLLWGKMSNAGQICISPDYVLVPRTFQDQLVNALKETHDRFYPEGPATSESFSRMVSSRHFARVKGLLDNTKGTIVVGAEYNPHTKYIAPTIVKDVKLDDSLMSEEIFGPVLPIVPVDDVDEAIRIINSREDPLTLYVFSSVAAFKNKVFDNTRSGSCVGNDCVIIAGAEGLPFGGTGGSGYGYHTGKFSFDMFTHLRASIDSPSW</sequence>
<keyword evidence="10" id="KW-1185">Reference proteome</keyword>
<dbReference type="SUPFAM" id="SSF53720">
    <property type="entry name" value="ALDH-like"/>
    <property type="match status" value="1"/>
</dbReference>
<dbReference type="OrthoDB" id="440325at2759"/>
<dbReference type="CDD" id="cd07135">
    <property type="entry name" value="ALDH_F14-YMR110C"/>
    <property type="match status" value="1"/>
</dbReference>
<evidence type="ECO:0000313" key="9">
    <source>
        <dbReference type="EMBL" id="KIM91342.1"/>
    </source>
</evidence>
<evidence type="ECO:0000256" key="3">
    <source>
        <dbReference type="ARBA" id="ARBA00023027"/>
    </source>
</evidence>
<evidence type="ECO:0000256" key="1">
    <source>
        <dbReference type="ARBA" id="ARBA00009986"/>
    </source>
</evidence>
<dbReference type="InterPro" id="IPR016161">
    <property type="entry name" value="Ald_DH/histidinol_DH"/>
</dbReference>
<dbReference type="InParanoid" id="A0A0C3CNM9"/>
<dbReference type="Pfam" id="PF00171">
    <property type="entry name" value="Aldedh"/>
    <property type="match status" value="1"/>
</dbReference>
<dbReference type="PANTHER" id="PTHR43570:SF16">
    <property type="entry name" value="ALDEHYDE DEHYDROGENASE TYPE III, ISOFORM Q"/>
    <property type="match status" value="1"/>
</dbReference>
<comment type="similarity">
    <text evidence="1 4 7">Belongs to the aldehyde dehydrogenase family.</text>
</comment>
<dbReference type="GO" id="GO:0006081">
    <property type="term" value="P:aldehyde metabolic process"/>
    <property type="evidence" value="ECO:0007669"/>
    <property type="project" value="InterPro"/>
</dbReference>
<proteinExistence type="inferred from homology"/>
<dbReference type="InterPro" id="IPR015590">
    <property type="entry name" value="Aldehyde_DH_dom"/>
</dbReference>
<dbReference type="FunFam" id="3.40.309.10:FF:000025">
    <property type="entry name" value="Aldehyde dehydrogenase"/>
    <property type="match status" value="1"/>
</dbReference>
<dbReference type="FunFam" id="3.40.605.10:FF:000004">
    <property type="entry name" value="Aldehyde dehydrogenase"/>
    <property type="match status" value="1"/>
</dbReference>
<dbReference type="InterPro" id="IPR029510">
    <property type="entry name" value="Ald_DH_CS_GLU"/>
</dbReference>
<dbReference type="Gene3D" id="3.40.605.10">
    <property type="entry name" value="Aldehyde Dehydrogenase, Chain A, domain 1"/>
    <property type="match status" value="1"/>
</dbReference>
<dbReference type="PROSITE" id="PS00687">
    <property type="entry name" value="ALDEHYDE_DEHYDR_GLU"/>
    <property type="match status" value="1"/>
</dbReference>
<protein>
    <recommendedName>
        <fullName evidence="4">Aldehyde dehydrogenase</fullName>
    </recommendedName>
</protein>
<dbReference type="GO" id="GO:0004029">
    <property type="term" value="F:aldehyde dehydrogenase (NAD+) activity"/>
    <property type="evidence" value="ECO:0007669"/>
    <property type="project" value="TreeGrafter"/>
</dbReference>
<keyword evidence="2 4" id="KW-0560">Oxidoreductase</keyword>
<dbReference type="EMBL" id="KN832971">
    <property type="protein sequence ID" value="KIM91342.1"/>
    <property type="molecule type" value="Genomic_DNA"/>
</dbReference>
<feature type="active site" evidence="5 6">
    <location>
        <position position="218"/>
    </location>
</feature>
<reference evidence="10" key="2">
    <citation type="submission" date="2015-01" db="EMBL/GenBank/DDBJ databases">
        <title>Evolutionary Origins and Diversification of the Mycorrhizal Mutualists.</title>
        <authorList>
            <consortium name="DOE Joint Genome Institute"/>
            <consortium name="Mycorrhizal Genomics Consortium"/>
            <person name="Kohler A."/>
            <person name="Kuo A."/>
            <person name="Nagy L.G."/>
            <person name="Floudas D."/>
            <person name="Copeland A."/>
            <person name="Barry K.W."/>
            <person name="Cichocki N."/>
            <person name="Veneault-Fourrey C."/>
            <person name="LaButti K."/>
            <person name="Lindquist E.A."/>
            <person name="Lipzen A."/>
            <person name="Lundell T."/>
            <person name="Morin E."/>
            <person name="Murat C."/>
            <person name="Riley R."/>
            <person name="Ohm R."/>
            <person name="Sun H."/>
            <person name="Tunlid A."/>
            <person name="Henrissat B."/>
            <person name="Grigoriev I.V."/>
            <person name="Hibbett D.S."/>
            <person name="Martin F."/>
        </authorList>
    </citation>
    <scope>NUCLEOTIDE SEQUENCE [LARGE SCALE GENOMIC DNA]</scope>
    <source>
        <strain evidence="10">F 1598</strain>
    </source>
</reference>
<dbReference type="InterPro" id="IPR012394">
    <property type="entry name" value="Aldehyde_DH_NAD(P)"/>
</dbReference>